<keyword evidence="3" id="KW-1185">Reference proteome</keyword>
<dbReference type="AlphaFoldDB" id="A0AAV7P602"/>
<dbReference type="EMBL" id="JANPWB010000011">
    <property type="protein sequence ID" value="KAJ1123728.1"/>
    <property type="molecule type" value="Genomic_DNA"/>
</dbReference>
<feature type="region of interest" description="Disordered" evidence="1">
    <location>
        <begin position="1"/>
        <end position="45"/>
    </location>
</feature>
<sequence length="118" mass="13474">MDLTSRMNQLRFREKQTNTGIKNGCSRTPEKDTTGNREKTEQDAKPRCFTWGEKHLVTFRIILTDPINDNRVNSTQKNKKEKGNNKAPYDKRGEREEREIALRGIHNGSLISKGEGGG</sequence>
<feature type="compositionally biased region" description="Basic and acidic residues" evidence="1">
    <location>
        <begin position="28"/>
        <end position="45"/>
    </location>
</feature>
<name>A0AAV7P602_PLEWA</name>
<evidence type="ECO:0000313" key="3">
    <source>
        <dbReference type="Proteomes" id="UP001066276"/>
    </source>
</evidence>
<protein>
    <submittedName>
        <fullName evidence="2">Uncharacterized protein</fullName>
    </submittedName>
</protein>
<feature type="region of interest" description="Disordered" evidence="1">
    <location>
        <begin position="65"/>
        <end position="98"/>
    </location>
</feature>
<feature type="compositionally biased region" description="Basic and acidic residues" evidence="1">
    <location>
        <begin position="81"/>
        <end position="98"/>
    </location>
</feature>
<evidence type="ECO:0000313" key="2">
    <source>
        <dbReference type="EMBL" id="KAJ1123728.1"/>
    </source>
</evidence>
<organism evidence="2 3">
    <name type="scientific">Pleurodeles waltl</name>
    <name type="common">Iberian ribbed newt</name>
    <dbReference type="NCBI Taxonomy" id="8319"/>
    <lineage>
        <taxon>Eukaryota</taxon>
        <taxon>Metazoa</taxon>
        <taxon>Chordata</taxon>
        <taxon>Craniata</taxon>
        <taxon>Vertebrata</taxon>
        <taxon>Euteleostomi</taxon>
        <taxon>Amphibia</taxon>
        <taxon>Batrachia</taxon>
        <taxon>Caudata</taxon>
        <taxon>Salamandroidea</taxon>
        <taxon>Salamandridae</taxon>
        <taxon>Pleurodelinae</taxon>
        <taxon>Pleurodeles</taxon>
    </lineage>
</organism>
<accession>A0AAV7P602</accession>
<comment type="caution">
    <text evidence="2">The sequence shown here is derived from an EMBL/GenBank/DDBJ whole genome shotgun (WGS) entry which is preliminary data.</text>
</comment>
<evidence type="ECO:0000256" key="1">
    <source>
        <dbReference type="SAM" id="MobiDB-lite"/>
    </source>
</evidence>
<proteinExistence type="predicted"/>
<dbReference type="Proteomes" id="UP001066276">
    <property type="component" value="Chromosome 7"/>
</dbReference>
<reference evidence="2" key="1">
    <citation type="journal article" date="2022" name="bioRxiv">
        <title>Sequencing and chromosome-scale assembly of the giantPleurodeles waltlgenome.</title>
        <authorList>
            <person name="Brown T."/>
            <person name="Elewa A."/>
            <person name="Iarovenko S."/>
            <person name="Subramanian E."/>
            <person name="Araus A.J."/>
            <person name="Petzold A."/>
            <person name="Susuki M."/>
            <person name="Suzuki K.-i.T."/>
            <person name="Hayashi T."/>
            <person name="Toyoda A."/>
            <person name="Oliveira C."/>
            <person name="Osipova E."/>
            <person name="Leigh N.D."/>
            <person name="Simon A."/>
            <person name="Yun M.H."/>
        </authorList>
    </citation>
    <scope>NUCLEOTIDE SEQUENCE</scope>
    <source>
        <strain evidence="2">20211129_DDA</strain>
        <tissue evidence="2">Liver</tissue>
    </source>
</reference>
<gene>
    <name evidence="2" type="ORF">NDU88_002196</name>
</gene>